<reference evidence="2" key="2">
    <citation type="submission" date="2018-03" db="EMBL/GenBank/DDBJ databases">
        <title>The Triticum urartu genome reveals the dynamic nature of wheat genome evolution.</title>
        <authorList>
            <person name="Ling H."/>
            <person name="Ma B."/>
            <person name="Shi X."/>
            <person name="Liu H."/>
            <person name="Dong L."/>
            <person name="Sun H."/>
            <person name="Cao Y."/>
            <person name="Gao Q."/>
            <person name="Zheng S."/>
            <person name="Li Y."/>
            <person name="Yu Y."/>
            <person name="Du H."/>
            <person name="Qi M."/>
            <person name="Li Y."/>
            <person name="Yu H."/>
            <person name="Cui Y."/>
            <person name="Wang N."/>
            <person name="Chen C."/>
            <person name="Wu H."/>
            <person name="Zhao Y."/>
            <person name="Zhang J."/>
            <person name="Li Y."/>
            <person name="Zhou W."/>
            <person name="Zhang B."/>
            <person name="Hu W."/>
            <person name="Eijk M."/>
            <person name="Tang J."/>
            <person name="Witsenboer H."/>
            <person name="Zhao S."/>
            <person name="Li Z."/>
            <person name="Zhang A."/>
            <person name="Wang D."/>
            <person name="Liang C."/>
        </authorList>
    </citation>
    <scope>NUCLEOTIDE SEQUENCE [LARGE SCALE GENOMIC DNA]</scope>
    <source>
        <strain evidence="2">cv. G1812</strain>
    </source>
</reference>
<dbReference type="EnsemblPlants" id="TuG1812G0400001857.01.T01">
    <property type="protein sequence ID" value="TuG1812G0400001857.01.T01.cds384651"/>
    <property type="gene ID" value="TuG1812G0400001857.01"/>
</dbReference>
<dbReference type="Gramene" id="TuG1812G0400001857.01.T01">
    <property type="protein sequence ID" value="TuG1812G0400001857.01.T01.cds384651"/>
    <property type="gene ID" value="TuG1812G0400001857.01"/>
</dbReference>
<protein>
    <submittedName>
        <fullName evidence="2">Uncharacterized protein</fullName>
    </submittedName>
</protein>
<dbReference type="AlphaFoldDB" id="A0A8R7Q4I2"/>
<sequence>MCICMGGCYDGADSLPCGWSSQRRPRTEIHVDFYPSDGDPCRWPSHRQPAPGIRVGGGLHPGGDDLSWRQQQATTTLWRPRPTHSEEDGGHHILTTTTTTTAQPRRRPLLRPHTYFYLDELLLPIA</sequence>
<evidence type="ECO:0000256" key="1">
    <source>
        <dbReference type="SAM" id="MobiDB-lite"/>
    </source>
</evidence>
<accession>A0A8R7Q4I2</accession>
<feature type="region of interest" description="Disordered" evidence="1">
    <location>
        <begin position="72"/>
        <end position="104"/>
    </location>
</feature>
<organism evidence="2 3">
    <name type="scientific">Triticum urartu</name>
    <name type="common">Red wild einkorn</name>
    <name type="synonym">Crithodium urartu</name>
    <dbReference type="NCBI Taxonomy" id="4572"/>
    <lineage>
        <taxon>Eukaryota</taxon>
        <taxon>Viridiplantae</taxon>
        <taxon>Streptophyta</taxon>
        <taxon>Embryophyta</taxon>
        <taxon>Tracheophyta</taxon>
        <taxon>Spermatophyta</taxon>
        <taxon>Magnoliopsida</taxon>
        <taxon>Liliopsida</taxon>
        <taxon>Poales</taxon>
        <taxon>Poaceae</taxon>
        <taxon>BOP clade</taxon>
        <taxon>Pooideae</taxon>
        <taxon>Triticodae</taxon>
        <taxon>Triticeae</taxon>
        <taxon>Triticinae</taxon>
        <taxon>Triticum</taxon>
    </lineage>
</organism>
<proteinExistence type="predicted"/>
<dbReference type="Proteomes" id="UP000015106">
    <property type="component" value="Chromosome 4"/>
</dbReference>
<name>A0A8R7Q4I2_TRIUA</name>
<reference evidence="2" key="3">
    <citation type="submission" date="2022-06" db="UniProtKB">
        <authorList>
            <consortium name="EnsemblPlants"/>
        </authorList>
    </citation>
    <scope>IDENTIFICATION</scope>
</reference>
<evidence type="ECO:0000313" key="2">
    <source>
        <dbReference type="EnsemblPlants" id="TuG1812G0400001857.01.T01.cds384651"/>
    </source>
</evidence>
<keyword evidence="3" id="KW-1185">Reference proteome</keyword>
<evidence type="ECO:0000313" key="3">
    <source>
        <dbReference type="Proteomes" id="UP000015106"/>
    </source>
</evidence>
<reference evidence="3" key="1">
    <citation type="journal article" date="2013" name="Nature">
        <title>Draft genome of the wheat A-genome progenitor Triticum urartu.</title>
        <authorList>
            <person name="Ling H.Q."/>
            <person name="Zhao S."/>
            <person name="Liu D."/>
            <person name="Wang J."/>
            <person name="Sun H."/>
            <person name="Zhang C."/>
            <person name="Fan H."/>
            <person name="Li D."/>
            <person name="Dong L."/>
            <person name="Tao Y."/>
            <person name="Gao C."/>
            <person name="Wu H."/>
            <person name="Li Y."/>
            <person name="Cui Y."/>
            <person name="Guo X."/>
            <person name="Zheng S."/>
            <person name="Wang B."/>
            <person name="Yu K."/>
            <person name="Liang Q."/>
            <person name="Yang W."/>
            <person name="Lou X."/>
            <person name="Chen J."/>
            <person name="Feng M."/>
            <person name="Jian J."/>
            <person name="Zhang X."/>
            <person name="Luo G."/>
            <person name="Jiang Y."/>
            <person name="Liu J."/>
            <person name="Wang Z."/>
            <person name="Sha Y."/>
            <person name="Zhang B."/>
            <person name="Wu H."/>
            <person name="Tang D."/>
            <person name="Shen Q."/>
            <person name="Xue P."/>
            <person name="Zou S."/>
            <person name="Wang X."/>
            <person name="Liu X."/>
            <person name="Wang F."/>
            <person name="Yang Y."/>
            <person name="An X."/>
            <person name="Dong Z."/>
            <person name="Zhang K."/>
            <person name="Zhang X."/>
            <person name="Luo M.C."/>
            <person name="Dvorak J."/>
            <person name="Tong Y."/>
            <person name="Wang J."/>
            <person name="Yang H."/>
            <person name="Li Z."/>
            <person name="Wang D."/>
            <person name="Zhang A."/>
            <person name="Wang J."/>
        </authorList>
    </citation>
    <scope>NUCLEOTIDE SEQUENCE</scope>
    <source>
        <strain evidence="3">cv. G1812</strain>
    </source>
</reference>